<sequence>MRLGADVLVFSRSRGRVGKRSWSNFILTYNVTMKNLEGVCCQLIVNIV</sequence>
<proteinExistence type="predicted"/>
<dbReference type="AlphaFoldDB" id="A0A0A9F3B1"/>
<protein>
    <submittedName>
        <fullName evidence="1">Uncharacterized protein</fullName>
    </submittedName>
</protein>
<evidence type="ECO:0000313" key="1">
    <source>
        <dbReference type="EMBL" id="JAE06837.1"/>
    </source>
</evidence>
<reference evidence="1" key="1">
    <citation type="submission" date="2014-09" db="EMBL/GenBank/DDBJ databases">
        <authorList>
            <person name="Magalhaes I.L.F."/>
            <person name="Oliveira U."/>
            <person name="Santos F.R."/>
            <person name="Vidigal T.H.D.A."/>
            <person name="Brescovit A.D."/>
            <person name="Santos A.J."/>
        </authorList>
    </citation>
    <scope>NUCLEOTIDE SEQUENCE</scope>
    <source>
        <tissue evidence="1">Shoot tissue taken approximately 20 cm above the soil surface</tissue>
    </source>
</reference>
<accession>A0A0A9F3B1</accession>
<organism evidence="1">
    <name type="scientific">Arundo donax</name>
    <name type="common">Giant reed</name>
    <name type="synonym">Donax arundinaceus</name>
    <dbReference type="NCBI Taxonomy" id="35708"/>
    <lineage>
        <taxon>Eukaryota</taxon>
        <taxon>Viridiplantae</taxon>
        <taxon>Streptophyta</taxon>
        <taxon>Embryophyta</taxon>
        <taxon>Tracheophyta</taxon>
        <taxon>Spermatophyta</taxon>
        <taxon>Magnoliopsida</taxon>
        <taxon>Liliopsida</taxon>
        <taxon>Poales</taxon>
        <taxon>Poaceae</taxon>
        <taxon>PACMAD clade</taxon>
        <taxon>Arundinoideae</taxon>
        <taxon>Arundineae</taxon>
        <taxon>Arundo</taxon>
    </lineage>
</organism>
<reference evidence="1" key="2">
    <citation type="journal article" date="2015" name="Data Brief">
        <title>Shoot transcriptome of the giant reed, Arundo donax.</title>
        <authorList>
            <person name="Barrero R.A."/>
            <person name="Guerrero F.D."/>
            <person name="Moolhuijzen P."/>
            <person name="Goolsby J.A."/>
            <person name="Tidwell J."/>
            <person name="Bellgard S.E."/>
            <person name="Bellgard M.I."/>
        </authorList>
    </citation>
    <scope>NUCLEOTIDE SEQUENCE</scope>
    <source>
        <tissue evidence="1">Shoot tissue taken approximately 20 cm above the soil surface</tissue>
    </source>
</reference>
<name>A0A0A9F3B1_ARUDO</name>
<dbReference type="EMBL" id="GBRH01191059">
    <property type="protein sequence ID" value="JAE06837.1"/>
    <property type="molecule type" value="Transcribed_RNA"/>
</dbReference>